<evidence type="ECO:0000256" key="3">
    <source>
        <dbReference type="ARBA" id="ARBA00012733"/>
    </source>
</evidence>
<proteinExistence type="inferred from homology"/>
<reference evidence="8" key="2">
    <citation type="submission" date="2025-09" db="UniProtKB">
        <authorList>
            <consortium name="Ensembl"/>
        </authorList>
    </citation>
    <scope>IDENTIFICATION</scope>
</reference>
<dbReference type="SUPFAM" id="SSF50939">
    <property type="entry name" value="Sialidases"/>
    <property type="match status" value="1"/>
</dbReference>
<dbReference type="GeneTree" id="ENSGT00950000182944"/>
<evidence type="ECO:0000313" key="9">
    <source>
        <dbReference type="Proteomes" id="UP000261360"/>
    </source>
</evidence>
<dbReference type="CDD" id="cd15482">
    <property type="entry name" value="Sialidase_non-viral"/>
    <property type="match status" value="1"/>
</dbReference>
<organism evidence="8 9">
    <name type="scientific">Seriola lalandi dorsalis</name>
    <dbReference type="NCBI Taxonomy" id="1841481"/>
    <lineage>
        <taxon>Eukaryota</taxon>
        <taxon>Metazoa</taxon>
        <taxon>Chordata</taxon>
        <taxon>Craniata</taxon>
        <taxon>Vertebrata</taxon>
        <taxon>Euteleostomi</taxon>
        <taxon>Actinopterygii</taxon>
        <taxon>Neopterygii</taxon>
        <taxon>Teleostei</taxon>
        <taxon>Neoteleostei</taxon>
        <taxon>Acanthomorphata</taxon>
        <taxon>Carangaria</taxon>
        <taxon>Carangiformes</taxon>
        <taxon>Carangidae</taxon>
        <taxon>Seriola</taxon>
    </lineage>
</organism>
<dbReference type="GO" id="GO:0005737">
    <property type="term" value="C:cytoplasm"/>
    <property type="evidence" value="ECO:0007669"/>
    <property type="project" value="TreeGrafter"/>
</dbReference>
<dbReference type="Proteomes" id="UP000261360">
    <property type="component" value="Unplaced"/>
</dbReference>
<accession>A0A3B4Z6A3</accession>
<dbReference type="Pfam" id="PF13088">
    <property type="entry name" value="BNR_2"/>
    <property type="match status" value="1"/>
</dbReference>
<sequence>MRAPADVSHYFGKRDRFKTEHRLGVTCCLGSALCTRTPAMSKVTLTDAQPLKLQQTVFKSSHKCVYRIPALLYERESETLLAFAELRKAAADSSAKALVMKTGKLKEESPDVKTIEWSELKTVEEAQRDGHRTMNPCPVYEEKSKTIFLFFICVEGNVEELWQIRNNTNKARLCYITSKDLGQSWSKATDLTDTLDEIKNWATLAVGPGHGLQMKGGRLIVPVYGYAKNDAPYALALYSDDCGKNWQFGKMLQTKSIECGMAEFFDEVDKSFIYCNARSHGGYRVEAVSELDGHEFAKLSGPASLVETGRGCQGSVVSFPAQSEGPITEGDQSQNKNKWLLFTHPSNQSKRIDLGVYLNKSPQDPNAWSKPWIINRGPSGYSDLAYIDDGWFACLVECGKKTEIEQIASVVVSYKDIKQGIGE</sequence>
<dbReference type="Ensembl" id="ENSSLDT00000031482.1">
    <property type="protein sequence ID" value="ENSSLDP00000030599.1"/>
    <property type="gene ID" value="ENSSLDG00000023565.1"/>
</dbReference>
<name>A0A3B4Z6A3_SERLL</name>
<dbReference type="InterPro" id="IPR026856">
    <property type="entry name" value="Sialidase_fam"/>
</dbReference>
<evidence type="ECO:0000259" key="7">
    <source>
        <dbReference type="Pfam" id="PF13088"/>
    </source>
</evidence>
<dbReference type="InterPro" id="IPR036278">
    <property type="entry name" value="Sialidase_sf"/>
</dbReference>
<keyword evidence="4" id="KW-0442">Lipid degradation</keyword>
<comment type="catalytic activity">
    <reaction evidence="1">
        <text>Hydrolysis of alpha-(2-&gt;3)-, alpha-(2-&gt;6)-, alpha-(2-&gt;8)- glycosidic linkages of terminal sialic acid residues in oligosaccharides, glycoproteins, glycolipids, colominic acid and synthetic substrates.</text>
        <dbReference type="EC" id="3.2.1.18"/>
    </reaction>
</comment>
<dbReference type="GO" id="GO:0004308">
    <property type="term" value="F:exo-alpha-sialidase activity"/>
    <property type="evidence" value="ECO:0007669"/>
    <property type="project" value="UniProtKB-EC"/>
</dbReference>
<dbReference type="PANTHER" id="PTHR10628:SF23">
    <property type="entry name" value="SIALIDASE-3"/>
    <property type="match status" value="1"/>
</dbReference>
<keyword evidence="6" id="KW-0326">Glycosidase</keyword>
<feature type="domain" description="Sialidase" evidence="7">
    <location>
        <begin position="112"/>
        <end position="391"/>
    </location>
</feature>
<evidence type="ECO:0000313" key="8">
    <source>
        <dbReference type="Ensembl" id="ENSSLDP00000030599.1"/>
    </source>
</evidence>
<keyword evidence="4" id="KW-0443">Lipid metabolism</keyword>
<evidence type="ECO:0000256" key="6">
    <source>
        <dbReference type="ARBA" id="ARBA00023295"/>
    </source>
</evidence>
<dbReference type="Gene3D" id="2.120.10.10">
    <property type="match status" value="1"/>
</dbReference>
<reference evidence="8" key="1">
    <citation type="submission" date="2025-08" db="UniProtKB">
        <authorList>
            <consortium name="Ensembl"/>
        </authorList>
    </citation>
    <scope>IDENTIFICATION</scope>
</reference>
<keyword evidence="5" id="KW-0119">Carbohydrate metabolism</keyword>
<keyword evidence="6" id="KW-0378">Hydrolase</keyword>
<dbReference type="AlphaFoldDB" id="A0A3B4Z6A3"/>
<evidence type="ECO:0000256" key="2">
    <source>
        <dbReference type="ARBA" id="ARBA00009348"/>
    </source>
</evidence>
<dbReference type="InterPro" id="IPR011040">
    <property type="entry name" value="Sialidase"/>
</dbReference>
<evidence type="ECO:0000256" key="4">
    <source>
        <dbReference type="ARBA" id="ARBA00022963"/>
    </source>
</evidence>
<dbReference type="GO" id="GO:0016020">
    <property type="term" value="C:membrane"/>
    <property type="evidence" value="ECO:0007669"/>
    <property type="project" value="TreeGrafter"/>
</dbReference>
<dbReference type="GO" id="GO:0006689">
    <property type="term" value="P:ganglioside catabolic process"/>
    <property type="evidence" value="ECO:0007669"/>
    <property type="project" value="TreeGrafter"/>
</dbReference>
<comment type="similarity">
    <text evidence="2">Belongs to the glycosyl hydrolase 33 family.</text>
</comment>
<protein>
    <recommendedName>
        <fullName evidence="3">exo-alpha-sialidase</fullName>
        <ecNumber evidence="3">3.2.1.18</ecNumber>
    </recommendedName>
</protein>
<dbReference type="STRING" id="1841481.ENSSLDP00000030599"/>
<dbReference type="EC" id="3.2.1.18" evidence="3"/>
<keyword evidence="9" id="KW-1185">Reference proteome</keyword>
<evidence type="ECO:0000256" key="1">
    <source>
        <dbReference type="ARBA" id="ARBA00000427"/>
    </source>
</evidence>
<dbReference type="GO" id="GO:0009313">
    <property type="term" value="P:oligosaccharide catabolic process"/>
    <property type="evidence" value="ECO:0007669"/>
    <property type="project" value="TreeGrafter"/>
</dbReference>
<evidence type="ECO:0000256" key="5">
    <source>
        <dbReference type="ARBA" id="ARBA00023277"/>
    </source>
</evidence>
<dbReference type="PANTHER" id="PTHR10628">
    <property type="entry name" value="SIALIDASE"/>
    <property type="match status" value="1"/>
</dbReference>